<gene>
    <name evidence="1" type="ORF">MHBO_003711</name>
</gene>
<protein>
    <submittedName>
        <fullName evidence="1">Uncharacterized protein</fullName>
    </submittedName>
</protein>
<sequence>MKDFAFKYQCEDIVVFDYPREHRESVNYSILEHLKDGYIFSSKYESQIKHFEMKNVQVLCLSNFIPEVKKLSLDRWIIFVVENNTLRKMKDYEIQNLYNM</sequence>
<accession>A0ABV2ARU2</accession>
<dbReference type="EMBL" id="JBDODL010002376">
    <property type="protein sequence ID" value="MES1922199.1"/>
    <property type="molecule type" value="Genomic_DNA"/>
</dbReference>
<proteinExistence type="predicted"/>
<comment type="caution">
    <text evidence="1">The sequence shown here is derived from an EMBL/GenBank/DDBJ whole genome shotgun (WGS) entry which is preliminary data.</text>
</comment>
<keyword evidence="2" id="KW-1185">Reference proteome</keyword>
<evidence type="ECO:0000313" key="2">
    <source>
        <dbReference type="Proteomes" id="UP001439008"/>
    </source>
</evidence>
<evidence type="ECO:0000313" key="1">
    <source>
        <dbReference type="EMBL" id="MES1922199.1"/>
    </source>
</evidence>
<organism evidence="1 2">
    <name type="scientific">Bonamia ostreae</name>
    <dbReference type="NCBI Taxonomy" id="126728"/>
    <lineage>
        <taxon>Eukaryota</taxon>
        <taxon>Sar</taxon>
        <taxon>Rhizaria</taxon>
        <taxon>Endomyxa</taxon>
        <taxon>Ascetosporea</taxon>
        <taxon>Haplosporida</taxon>
        <taxon>Bonamia</taxon>
    </lineage>
</organism>
<name>A0ABV2ARU2_9EUKA</name>
<dbReference type="Proteomes" id="UP001439008">
    <property type="component" value="Unassembled WGS sequence"/>
</dbReference>
<reference evidence="1 2" key="1">
    <citation type="journal article" date="2024" name="BMC Biol.">
        <title>Comparative genomics of Ascetosporea gives new insight into the evolutionary basis for animal parasitism in Rhizaria.</title>
        <authorList>
            <person name="Hiltunen Thoren M."/>
            <person name="Onut-Brannstrom I."/>
            <person name="Alfjorden A."/>
            <person name="Peckova H."/>
            <person name="Swords F."/>
            <person name="Hooper C."/>
            <person name="Holzer A.S."/>
            <person name="Bass D."/>
            <person name="Burki F."/>
        </authorList>
    </citation>
    <scope>NUCLEOTIDE SEQUENCE [LARGE SCALE GENOMIC DNA]</scope>
    <source>
        <strain evidence="1">20-A016</strain>
    </source>
</reference>